<dbReference type="AlphaFoldDB" id="A0A518FHI6"/>
<dbReference type="Proteomes" id="UP000320839">
    <property type="component" value="Chromosome"/>
</dbReference>
<name>A0A518FHI6_9PLAN</name>
<accession>A0A518FHI6</accession>
<evidence type="ECO:0000313" key="3">
    <source>
        <dbReference type="Proteomes" id="UP000320839"/>
    </source>
</evidence>
<sequence length="370" mass="41700">MSSTEYATIYDHAAAVVRSECGSISDVNKILSDLRDRALSDERDPLKNRDLIVEPQMDAQILNVSFELYEQVAAHLQRLNILHIWVRVACPSDDDEGLEVIETDSPKDFREAISSPCPHCGQLHDDIEWDNLETFYAFHYNNTPDRFKYSTFFKKLQSLPSATTKLKQPFPVRLREWLQEGPLRRFFQARAPLPADTVAVALETNAPNTVVPSQRETLNTLWVRGSLLLLGGLVTSFFISLWSVTWAILTGAAFFLCFTTLAWVTLNAIYAAAYLERRILTCGYTVAFILLTGSSGIGFGGDATNHPTPKEKNIRSPKSHQENSFLKNVLWDLRWNYGETNSQLAWASVVTFLGTSGIATLLYSIRIKNQ</sequence>
<keyword evidence="1" id="KW-1133">Transmembrane helix</keyword>
<evidence type="ECO:0000313" key="2">
    <source>
        <dbReference type="EMBL" id="QDV15815.1"/>
    </source>
</evidence>
<feature type="transmembrane region" description="Helical" evidence="1">
    <location>
        <begin position="344"/>
        <end position="365"/>
    </location>
</feature>
<organism evidence="2 3">
    <name type="scientific">Gimesia panareensis</name>
    <dbReference type="NCBI Taxonomy" id="2527978"/>
    <lineage>
        <taxon>Bacteria</taxon>
        <taxon>Pseudomonadati</taxon>
        <taxon>Planctomycetota</taxon>
        <taxon>Planctomycetia</taxon>
        <taxon>Planctomycetales</taxon>
        <taxon>Planctomycetaceae</taxon>
        <taxon>Gimesia</taxon>
    </lineage>
</organism>
<proteinExistence type="predicted"/>
<protein>
    <submittedName>
        <fullName evidence="2">Uncharacterized protein</fullName>
    </submittedName>
</protein>
<feature type="transmembrane region" description="Helical" evidence="1">
    <location>
        <begin position="221"/>
        <end position="242"/>
    </location>
</feature>
<evidence type="ECO:0000256" key="1">
    <source>
        <dbReference type="SAM" id="Phobius"/>
    </source>
</evidence>
<dbReference type="RefSeq" id="WP_145453850.1">
    <property type="nucleotide sequence ID" value="NZ_CP036317.1"/>
</dbReference>
<keyword evidence="1" id="KW-0812">Transmembrane</keyword>
<dbReference type="OrthoDB" id="1116391at2"/>
<gene>
    <name evidence="2" type="ORF">Pan153_04340</name>
</gene>
<feature type="transmembrane region" description="Helical" evidence="1">
    <location>
        <begin position="248"/>
        <end position="272"/>
    </location>
</feature>
<feature type="transmembrane region" description="Helical" evidence="1">
    <location>
        <begin position="279"/>
        <end position="299"/>
    </location>
</feature>
<reference evidence="2 3" key="1">
    <citation type="submission" date="2019-02" db="EMBL/GenBank/DDBJ databases">
        <title>Deep-cultivation of Planctomycetes and their phenomic and genomic characterization uncovers novel biology.</title>
        <authorList>
            <person name="Wiegand S."/>
            <person name="Jogler M."/>
            <person name="Boedeker C."/>
            <person name="Pinto D."/>
            <person name="Vollmers J."/>
            <person name="Rivas-Marin E."/>
            <person name="Kohn T."/>
            <person name="Peeters S.H."/>
            <person name="Heuer A."/>
            <person name="Rast P."/>
            <person name="Oberbeckmann S."/>
            <person name="Bunk B."/>
            <person name="Jeske O."/>
            <person name="Meyerdierks A."/>
            <person name="Storesund J.E."/>
            <person name="Kallscheuer N."/>
            <person name="Luecker S."/>
            <person name="Lage O.M."/>
            <person name="Pohl T."/>
            <person name="Merkel B.J."/>
            <person name="Hornburger P."/>
            <person name="Mueller R.-W."/>
            <person name="Bruemmer F."/>
            <person name="Labrenz M."/>
            <person name="Spormann A.M."/>
            <person name="Op den Camp H."/>
            <person name="Overmann J."/>
            <person name="Amann R."/>
            <person name="Jetten M.S.M."/>
            <person name="Mascher T."/>
            <person name="Medema M.H."/>
            <person name="Devos D.P."/>
            <person name="Kaster A.-K."/>
            <person name="Ovreas L."/>
            <person name="Rohde M."/>
            <person name="Galperin M.Y."/>
            <person name="Jogler C."/>
        </authorList>
    </citation>
    <scope>NUCLEOTIDE SEQUENCE [LARGE SCALE GENOMIC DNA]</scope>
    <source>
        <strain evidence="2 3">Pan153</strain>
    </source>
</reference>
<dbReference type="EMBL" id="CP036317">
    <property type="protein sequence ID" value="QDV15815.1"/>
    <property type="molecule type" value="Genomic_DNA"/>
</dbReference>
<keyword evidence="1" id="KW-0472">Membrane</keyword>